<evidence type="ECO:0000313" key="2">
    <source>
        <dbReference type="EMBL" id="RUL87027.1"/>
    </source>
</evidence>
<reference evidence="2 3" key="2">
    <citation type="submission" date="2019-01" db="EMBL/GenBank/DDBJ databases">
        <title>Tautonia sociabilis, a novel thermotolerant planctomycete of Isosphaeraceae family, isolated from a 4000 m deep subterranean habitat.</title>
        <authorList>
            <person name="Kovaleva O.L."/>
            <person name="Elcheninov A.G."/>
            <person name="Van Heerden E."/>
            <person name="Toshchakov S.V."/>
            <person name="Novikov A."/>
            <person name="Bonch-Osmolovskaya E.A."/>
            <person name="Kublanov I.V."/>
        </authorList>
    </citation>
    <scope>NUCLEOTIDE SEQUENCE [LARGE SCALE GENOMIC DNA]</scope>
    <source>
        <strain evidence="2 3">GM2012</strain>
    </source>
</reference>
<dbReference type="Proteomes" id="UP000280296">
    <property type="component" value="Unassembled WGS sequence"/>
</dbReference>
<sequence length="139" mass="14898">MLIRCFAALAVMLSMSCVYRRDLVAGGALQVECREAAGVTIGPIEAFQAGESLLVKGYVKAREPLGCVDVVVEGPEGDVLSRTRTPVVRHRHHRAGHPPVFEAWLRVEPPESSRLLITHATYADDPRCAAGEGPGPEAG</sequence>
<dbReference type="EMBL" id="RYZH01000027">
    <property type="protein sequence ID" value="RUL87027.1"/>
    <property type="molecule type" value="Genomic_DNA"/>
</dbReference>
<keyword evidence="3" id="KW-1185">Reference proteome</keyword>
<feature type="signal peptide" evidence="1">
    <location>
        <begin position="1"/>
        <end position="20"/>
    </location>
</feature>
<comment type="caution">
    <text evidence="2">The sequence shown here is derived from an EMBL/GenBank/DDBJ whole genome shotgun (WGS) entry which is preliminary data.</text>
</comment>
<organism evidence="2 3">
    <name type="scientific">Tautonia sociabilis</name>
    <dbReference type="NCBI Taxonomy" id="2080755"/>
    <lineage>
        <taxon>Bacteria</taxon>
        <taxon>Pseudomonadati</taxon>
        <taxon>Planctomycetota</taxon>
        <taxon>Planctomycetia</taxon>
        <taxon>Isosphaerales</taxon>
        <taxon>Isosphaeraceae</taxon>
        <taxon>Tautonia</taxon>
    </lineage>
</organism>
<protein>
    <recommendedName>
        <fullName evidence="4">Lipoprotein</fullName>
    </recommendedName>
</protein>
<gene>
    <name evidence="2" type="ORF">TsocGM_14635</name>
</gene>
<evidence type="ECO:0000313" key="3">
    <source>
        <dbReference type="Proteomes" id="UP000280296"/>
    </source>
</evidence>
<proteinExistence type="predicted"/>
<feature type="chain" id="PRO_5019283946" description="Lipoprotein" evidence="1">
    <location>
        <begin position="21"/>
        <end position="139"/>
    </location>
</feature>
<accession>A0A432MIH1</accession>
<name>A0A432MIH1_9BACT</name>
<dbReference type="RefSeq" id="WP_126726213.1">
    <property type="nucleotide sequence ID" value="NZ_RYZH01000027.1"/>
</dbReference>
<dbReference type="PROSITE" id="PS51257">
    <property type="entry name" value="PROKAR_LIPOPROTEIN"/>
    <property type="match status" value="1"/>
</dbReference>
<keyword evidence="1" id="KW-0732">Signal</keyword>
<reference evidence="2 3" key="1">
    <citation type="submission" date="2018-12" db="EMBL/GenBank/DDBJ databases">
        <authorList>
            <person name="Toschakov S.V."/>
        </authorList>
    </citation>
    <scope>NUCLEOTIDE SEQUENCE [LARGE SCALE GENOMIC DNA]</scope>
    <source>
        <strain evidence="2 3">GM2012</strain>
    </source>
</reference>
<dbReference type="AlphaFoldDB" id="A0A432MIH1"/>
<evidence type="ECO:0000256" key="1">
    <source>
        <dbReference type="SAM" id="SignalP"/>
    </source>
</evidence>
<evidence type="ECO:0008006" key="4">
    <source>
        <dbReference type="Google" id="ProtNLM"/>
    </source>
</evidence>